<dbReference type="SUPFAM" id="SSF52518">
    <property type="entry name" value="Thiamin diphosphate-binding fold (THDP-binding)"/>
    <property type="match status" value="1"/>
</dbReference>
<feature type="non-terminal residue" evidence="2">
    <location>
        <position position="40"/>
    </location>
</feature>
<dbReference type="AlphaFoldDB" id="A0A392WAF2"/>
<evidence type="ECO:0000313" key="3">
    <source>
        <dbReference type="Proteomes" id="UP000265520"/>
    </source>
</evidence>
<name>A0A392WAF2_9FABA</name>
<feature type="non-terminal residue" evidence="2">
    <location>
        <position position="1"/>
    </location>
</feature>
<evidence type="ECO:0000313" key="2">
    <source>
        <dbReference type="EMBL" id="MCI95835.1"/>
    </source>
</evidence>
<dbReference type="InterPro" id="IPR033247">
    <property type="entry name" value="Transketolase_fam"/>
</dbReference>
<dbReference type="Gene3D" id="3.40.50.970">
    <property type="match status" value="1"/>
</dbReference>
<dbReference type="Proteomes" id="UP000265520">
    <property type="component" value="Unassembled WGS sequence"/>
</dbReference>
<evidence type="ECO:0000259" key="1">
    <source>
        <dbReference type="Pfam" id="PF00456"/>
    </source>
</evidence>
<feature type="domain" description="Transketolase N-terminal" evidence="1">
    <location>
        <begin position="1"/>
        <end position="39"/>
    </location>
</feature>
<keyword evidence="3" id="KW-1185">Reference proteome</keyword>
<dbReference type="GO" id="GO:0004802">
    <property type="term" value="F:transketolase activity"/>
    <property type="evidence" value="ECO:0007669"/>
    <property type="project" value="TreeGrafter"/>
</dbReference>
<dbReference type="Pfam" id="PF00456">
    <property type="entry name" value="Transketolase_N"/>
    <property type="match status" value="1"/>
</dbReference>
<reference evidence="2 3" key="1">
    <citation type="journal article" date="2018" name="Front. Plant Sci.">
        <title>Red Clover (Trifolium pratense) and Zigzag Clover (T. medium) - A Picture of Genomic Similarities and Differences.</title>
        <authorList>
            <person name="Dluhosova J."/>
            <person name="Istvanek J."/>
            <person name="Nedelnik J."/>
            <person name="Repkova J."/>
        </authorList>
    </citation>
    <scope>NUCLEOTIDE SEQUENCE [LARGE SCALE GENOMIC DNA]</scope>
    <source>
        <strain evidence="3">cv. 10/8</strain>
        <tissue evidence="2">Leaf</tissue>
    </source>
</reference>
<dbReference type="PANTHER" id="PTHR43522:SF17">
    <property type="entry name" value="TRANSKETOLASE, CHLOROPLASTIC"/>
    <property type="match status" value="1"/>
</dbReference>
<organism evidence="2 3">
    <name type="scientific">Trifolium medium</name>
    <dbReference type="NCBI Taxonomy" id="97028"/>
    <lineage>
        <taxon>Eukaryota</taxon>
        <taxon>Viridiplantae</taxon>
        <taxon>Streptophyta</taxon>
        <taxon>Embryophyta</taxon>
        <taxon>Tracheophyta</taxon>
        <taxon>Spermatophyta</taxon>
        <taxon>Magnoliopsida</taxon>
        <taxon>eudicotyledons</taxon>
        <taxon>Gunneridae</taxon>
        <taxon>Pentapetalae</taxon>
        <taxon>rosids</taxon>
        <taxon>fabids</taxon>
        <taxon>Fabales</taxon>
        <taxon>Fabaceae</taxon>
        <taxon>Papilionoideae</taxon>
        <taxon>50 kb inversion clade</taxon>
        <taxon>NPAAA clade</taxon>
        <taxon>Hologalegina</taxon>
        <taxon>IRL clade</taxon>
        <taxon>Trifolieae</taxon>
        <taxon>Trifolium</taxon>
    </lineage>
</organism>
<proteinExistence type="predicted"/>
<dbReference type="InterPro" id="IPR005474">
    <property type="entry name" value="Transketolase_N"/>
</dbReference>
<dbReference type="GO" id="GO:0006098">
    <property type="term" value="P:pentose-phosphate shunt"/>
    <property type="evidence" value="ECO:0007669"/>
    <property type="project" value="TreeGrafter"/>
</dbReference>
<comment type="caution">
    <text evidence="2">The sequence shown here is derived from an EMBL/GenBank/DDBJ whole genome shotgun (WGS) entry which is preliminary data.</text>
</comment>
<sequence length="40" mass="4135">WGSKTPGHPENFETYGIEVTTGPLGQGIANGVGLALAEKH</sequence>
<dbReference type="EMBL" id="LXQA011397883">
    <property type="protein sequence ID" value="MCI95835.1"/>
    <property type="molecule type" value="Genomic_DNA"/>
</dbReference>
<accession>A0A392WAF2</accession>
<dbReference type="PANTHER" id="PTHR43522">
    <property type="entry name" value="TRANSKETOLASE"/>
    <property type="match status" value="1"/>
</dbReference>
<protein>
    <submittedName>
        <fullName evidence="2">Transketolase</fullName>
    </submittedName>
</protein>
<dbReference type="GO" id="GO:0005829">
    <property type="term" value="C:cytosol"/>
    <property type="evidence" value="ECO:0007669"/>
    <property type="project" value="TreeGrafter"/>
</dbReference>
<dbReference type="InterPro" id="IPR029061">
    <property type="entry name" value="THDP-binding"/>
</dbReference>